<feature type="non-terminal residue" evidence="9">
    <location>
        <position position="1"/>
    </location>
</feature>
<dbReference type="VEuPathDB" id="FungiDB:BCV72DRAFT_322446"/>
<dbReference type="Proteomes" id="UP000242381">
    <property type="component" value="Unassembled WGS sequence"/>
</dbReference>
<reference evidence="9 10" key="1">
    <citation type="journal article" date="2016" name="Proc. Natl. Acad. Sci. U.S.A.">
        <title>Lipid metabolic changes in an early divergent fungus govern the establishment of a mutualistic symbiosis with endobacteria.</title>
        <authorList>
            <person name="Lastovetsky O.A."/>
            <person name="Gaspar M.L."/>
            <person name="Mondo S.J."/>
            <person name="LaButti K.M."/>
            <person name="Sandor L."/>
            <person name="Grigoriev I.V."/>
            <person name="Henry S.A."/>
            <person name="Pawlowska T.E."/>
        </authorList>
    </citation>
    <scope>NUCLEOTIDE SEQUENCE [LARGE SCALE GENOMIC DNA]</scope>
    <source>
        <strain evidence="9 10">ATCC 11559</strain>
    </source>
</reference>
<evidence type="ECO:0000256" key="2">
    <source>
        <dbReference type="ARBA" id="ARBA00022801"/>
    </source>
</evidence>
<sequence>MVKNSENAVKKTTNKIITTADDSGTRRLDHETDTSSLKSDYVNEMHVADFMNALAYDPMSMDAEHISAWTDALPGRSVRQNVDKKLKRSKRRLKQQEAAKPNGISYSLLRYPLIYIIGCIMAVELVAYISLRQIVRIWENVVSWRGEKKRLRDKLRQSKSYKEWCEAADKLDRYMHKDEWKKTIPYAYYDYRLLQKVVKHLKTYREGDTVEDALKMMDVLYVCLKQNFAGIENEQLYSNTYLGTKVLIEEYVEEVTRCIEALARNPHVPLDEKRLAFKLYAKNYGRTAFCLSGGAGFGYYHLGVIRALLDRGLLPSIITGTSAGSLMGAIVCTRSNEELHEILNPQLAQRIRIVGDSWKTLIARYIKTGALFDPERWCREAMWYCNGSLTFKEAFEKTGRIFNVSVIPYDPHSPPKLLNYITAPDCVIWSAVLASCAIPGILPAVVLMQKKPNSEHLIPYNYGHKFKDGSLRTDIPTLALNTQFNVNYTIVSQVNPHVHLFFYANQGSPGRPVTHRQGRGWRGGFLASTIEQMLKLDLAKWMKVIRHLKLLPNIHDQDWSSVFLQKFDGSVTILPKTGLMDWFYTVADPGEQRLKKLMYMGQLRTWPKVSIISNRLRIETAIELGRKITKEQGRHDASDVDTEDENIFLSGRRASMPTTDEEQHRRRKFMAQFNDTIALKKGGEEGDRIGEKELLTDDHDSHSSHGDSSS</sequence>
<dbReference type="GO" id="GO:0006641">
    <property type="term" value="P:triglyceride metabolic process"/>
    <property type="evidence" value="ECO:0007669"/>
    <property type="project" value="UniProtKB-ARBA"/>
</dbReference>
<evidence type="ECO:0000256" key="6">
    <source>
        <dbReference type="RuleBase" id="RU362055"/>
    </source>
</evidence>
<keyword evidence="4 5" id="KW-0443">Lipid metabolism</keyword>
<dbReference type="CDD" id="cd07232">
    <property type="entry name" value="Pat_PLPL"/>
    <property type="match status" value="1"/>
</dbReference>
<feature type="region of interest" description="Disordered" evidence="7">
    <location>
        <begin position="680"/>
        <end position="710"/>
    </location>
</feature>
<dbReference type="SUPFAM" id="SSF52151">
    <property type="entry name" value="FabD/lysophospholipase-like"/>
    <property type="match status" value="1"/>
</dbReference>
<organism evidence="9 10">
    <name type="scientific">Rhizopus microsporus</name>
    <dbReference type="NCBI Taxonomy" id="58291"/>
    <lineage>
        <taxon>Eukaryota</taxon>
        <taxon>Fungi</taxon>
        <taxon>Fungi incertae sedis</taxon>
        <taxon>Mucoromycota</taxon>
        <taxon>Mucoromycotina</taxon>
        <taxon>Mucoromycetes</taxon>
        <taxon>Mucorales</taxon>
        <taxon>Mucorineae</taxon>
        <taxon>Rhizopodaceae</taxon>
        <taxon>Rhizopus</taxon>
    </lineage>
</organism>
<evidence type="ECO:0000313" key="10">
    <source>
        <dbReference type="Proteomes" id="UP000242381"/>
    </source>
</evidence>
<keyword evidence="6" id="KW-0472">Membrane</keyword>
<dbReference type="AlphaFoldDB" id="A0A0A1NV10"/>
<evidence type="ECO:0000256" key="5">
    <source>
        <dbReference type="PROSITE-ProRule" id="PRU01161"/>
    </source>
</evidence>
<keyword evidence="2 5" id="KW-0378">Hydrolase</keyword>
<dbReference type="PANTHER" id="PTHR14226">
    <property type="entry name" value="NEUROPATHY TARGET ESTERASE/SWISS CHEESE D.MELANOGASTER"/>
    <property type="match status" value="1"/>
</dbReference>
<comment type="function">
    <text evidence="6">Lipid hydrolase.</text>
</comment>
<feature type="active site" description="Nucleophile" evidence="5">
    <location>
        <position position="322"/>
    </location>
</feature>
<feature type="transmembrane region" description="Helical" evidence="6">
    <location>
        <begin position="113"/>
        <end position="131"/>
    </location>
</feature>
<protein>
    <recommendedName>
        <fullName evidence="6">Patatin-like phospholipase domain-containing protein</fullName>
        <ecNumber evidence="6">3.1.1.-</ecNumber>
    </recommendedName>
</protein>
<keyword evidence="6" id="KW-1133">Transmembrane helix</keyword>
<dbReference type="InterPro" id="IPR002641">
    <property type="entry name" value="PNPLA_dom"/>
</dbReference>
<dbReference type="EMBL" id="KV921276">
    <property type="protein sequence ID" value="ORE21624.1"/>
    <property type="molecule type" value="Genomic_DNA"/>
</dbReference>
<dbReference type="OMA" id="CSWFTRG"/>
<evidence type="ECO:0000256" key="3">
    <source>
        <dbReference type="ARBA" id="ARBA00022963"/>
    </source>
</evidence>
<evidence type="ECO:0000256" key="1">
    <source>
        <dbReference type="ARBA" id="ARBA00006104"/>
    </source>
</evidence>
<feature type="domain" description="PNPLA" evidence="8">
    <location>
        <begin position="289"/>
        <end position="481"/>
    </location>
</feature>
<gene>
    <name evidence="9" type="ORF">BCV71DRAFT_247878</name>
</gene>
<dbReference type="PANTHER" id="PTHR14226:SF66">
    <property type="entry name" value="TRIACYLGLYCEROL LIPASE PTL2"/>
    <property type="match status" value="1"/>
</dbReference>
<dbReference type="GO" id="GO:0016042">
    <property type="term" value="P:lipid catabolic process"/>
    <property type="evidence" value="ECO:0007669"/>
    <property type="project" value="UniProtKB-UniRule"/>
</dbReference>
<feature type="short sequence motif" description="GXSXG" evidence="5">
    <location>
        <begin position="320"/>
        <end position="324"/>
    </location>
</feature>
<evidence type="ECO:0000313" key="9">
    <source>
        <dbReference type="EMBL" id="ORE21624.1"/>
    </source>
</evidence>
<keyword evidence="6" id="KW-0812">Transmembrane</keyword>
<dbReference type="Pfam" id="PF11815">
    <property type="entry name" value="DUF3336"/>
    <property type="match status" value="1"/>
</dbReference>
<comment type="subcellular location">
    <subcellularLocation>
        <location evidence="6">Membrane</location>
        <topology evidence="6">Single-pass membrane protein</topology>
    </subcellularLocation>
</comment>
<comment type="similarity">
    <text evidence="1 6">Belongs to the PLPL family.</text>
</comment>
<comment type="caution">
    <text evidence="5">Lacks conserved residue(s) required for the propagation of feature annotation.</text>
</comment>
<evidence type="ECO:0000259" key="8">
    <source>
        <dbReference type="PROSITE" id="PS51635"/>
    </source>
</evidence>
<name>A0A0A1NV10_RHIZD</name>
<dbReference type="EC" id="3.1.1.-" evidence="6"/>
<feature type="active site" description="Proton acceptor" evidence="5">
    <location>
        <position position="468"/>
    </location>
</feature>
<feature type="compositionally biased region" description="Basic and acidic residues" evidence="7">
    <location>
        <begin position="681"/>
        <end position="710"/>
    </location>
</feature>
<dbReference type="PROSITE" id="PS51635">
    <property type="entry name" value="PNPLA"/>
    <property type="match status" value="1"/>
</dbReference>
<dbReference type="InterPro" id="IPR016035">
    <property type="entry name" value="Acyl_Trfase/lysoPLipase"/>
</dbReference>
<evidence type="ECO:0000256" key="4">
    <source>
        <dbReference type="ARBA" id="ARBA00023098"/>
    </source>
</evidence>
<dbReference type="Gene3D" id="3.40.1090.10">
    <property type="entry name" value="Cytosolic phospholipase A2 catalytic domain"/>
    <property type="match status" value="2"/>
</dbReference>
<keyword evidence="3 5" id="KW-0442">Lipid degradation</keyword>
<dbReference type="GO" id="GO:0004806">
    <property type="term" value="F:triacylglycerol lipase activity"/>
    <property type="evidence" value="ECO:0007669"/>
    <property type="project" value="InterPro"/>
</dbReference>
<proteinExistence type="inferred from homology"/>
<dbReference type="InterPro" id="IPR050301">
    <property type="entry name" value="NTE"/>
</dbReference>
<dbReference type="Pfam" id="PF01734">
    <property type="entry name" value="Patatin"/>
    <property type="match status" value="1"/>
</dbReference>
<dbReference type="InterPro" id="IPR021771">
    <property type="entry name" value="Triacylglycerol_lipase_N"/>
</dbReference>
<evidence type="ECO:0000256" key="7">
    <source>
        <dbReference type="SAM" id="MobiDB-lite"/>
    </source>
</evidence>
<accession>A0A0A1NV10</accession>
<dbReference type="GO" id="GO:0016020">
    <property type="term" value="C:membrane"/>
    <property type="evidence" value="ECO:0007669"/>
    <property type="project" value="UniProtKB-SubCell"/>
</dbReference>